<dbReference type="eggNOG" id="arCOG05669">
    <property type="taxonomic scope" value="Archaea"/>
</dbReference>
<gene>
    <name evidence="1" type="ordered locus">Pcal_1801</name>
</gene>
<dbReference type="HOGENOM" id="CLU_188847_0_0_2"/>
<evidence type="ECO:0000313" key="1">
    <source>
        <dbReference type="EMBL" id="ABO09218.1"/>
    </source>
</evidence>
<dbReference type="AlphaFoldDB" id="A3MX51"/>
<dbReference type="GeneID" id="4910264"/>
<sequence>MENALLIRELEEAPYYELVEIFRFEVGRRYVYRLVAEREYFVHVVALREATYVEFWHPSHAAPLLVFKVSDREELARVLLLLKSLVSR</sequence>
<accession>A3MX51</accession>
<evidence type="ECO:0000313" key="2">
    <source>
        <dbReference type="Proteomes" id="UP000001431"/>
    </source>
</evidence>
<reference evidence="1" key="1">
    <citation type="submission" date="2007-02" db="EMBL/GenBank/DDBJ databases">
        <title>Complete sequence of Pyrobaculum calidifontis JCM 11548.</title>
        <authorList>
            <consortium name="US DOE Joint Genome Institute"/>
            <person name="Copeland A."/>
            <person name="Lucas S."/>
            <person name="Lapidus A."/>
            <person name="Barry K."/>
            <person name="Glavina del Rio T."/>
            <person name="Dalin E."/>
            <person name="Tice H."/>
            <person name="Pitluck S."/>
            <person name="Chain P."/>
            <person name="Malfatti S."/>
            <person name="Shin M."/>
            <person name="Vergez L."/>
            <person name="Schmutz J."/>
            <person name="Larimer F."/>
            <person name="Land M."/>
            <person name="Hauser L."/>
            <person name="Kyrpides N."/>
            <person name="Mikhailova N."/>
            <person name="Cozen A.E."/>
            <person name="Fitz-Gibbon S.T."/>
            <person name="House C.H."/>
            <person name="Saltikov C."/>
            <person name="Lowe T.M."/>
            <person name="Richardson P."/>
        </authorList>
    </citation>
    <scope>NUCLEOTIDE SEQUENCE [LARGE SCALE GENOMIC DNA]</scope>
    <source>
        <strain evidence="1">JCM 11548</strain>
    </source>
</reference>
<dbReference type="Proteomes" id="UP000001431">
    <property type="component" value="Chromosome"/>
</dbReference>
<protein>
    <submittedName>
        <fullName evidence="1">Uncharacterized protein</fullName>
    </submittedName>
</protein>
<dbReference type="KEGG" id="pcl:Pcal_1801"/>
<dbReference type="STRING" id="410359.Pcal_1801"/>
<organism evidence="1 2">
    <name type="scientific">Pyrobaculum calidifontis (strain DSM 21063 / JCM 11548 / VA1)</name>
    <dbReference type="NCBI Taxonomy" id="410359"/>
    <lineage>
        <taxon>Archaea</taxon>
        <taxon>Thermoproteota</taxon>
        <taxon>Thermoprotei</taxon>
        <taxon>Thermoproteales</taxon>
        <taxon>Thermoproteaceae</taxon>
        <taxon>Pyrobaculum</taxon>
    </lineage>
</organism>
<dbReference type="EMBL" id="CP000561">
    <property type="protein sequence ID" value="ABO09218.1"/>
    <property type="molecule type" value="Genomic_DNA"/>
</dbReference>
<keyword evidence="2" id="KW-1185">Reference proteome</keyword>
<dbReference type="OrthoDB" id="26368at2157"/>
<name>A3MX51_PYRCJ</name>
<dbReference type="RefSeq" id="WP_011850477.1">
    <property type="nucleotide sequence ID" value="NC_009073.1"/>
</dbReference>
<proteinExistence type="predicted"/>